<dbReference type="PANTHER" id="PTHR45418">
    <property type="entry name" value="CANCER/TESTIS ANTIGEN 55"/>
    <property type="match status" value="1"/>
</dbReference>
<organism evidence="4">
    <name type="scientific">Pararge aegeria</name>
    <name type="common">speckled wood butterfly</name>
    <dbReference type="NCBI Taxonomy" id="116150"/>
    <lineage>
        <taxon>Eukaryota</taxon>
        <taxon>Metazoa</taxon>
        <taxon>Ecdysozoa</taxon>
        <taxon>Arthropoda</taxon>
        <taxon>Hexapoda</taxon>
        <taxon>Insecta</taxon>
        <taxon>Pterygota</taxon>
        <taxon>Neoptera</taxon>
        <taxon>Endopterygota</taxon>
        <taxon>Lepidoptera</taxon>
        <taxon>Glossata</taxon>
        <taxon>Ditrysia</taxon>
        <taxon>Papilionoidea</taxon>
        <taxon>Nymphalidae</taxon>
        <taxon>Satyrinae</taxon>
        <taxon>Satyrini</taxon>
        <taxon>Parargina</taxon>
        <taxon>Pararge</taxon>
    </lineage>
</organism>
<dbReference type="Gene3D" id="3.40.50.300">
    <property type="entry name" value="P-loop containing nucleotide triphosphate hydrolases"/>
    <property type="match status" value="1"/>
</dbReference>
<evidence type="ECO:0000313" key="4">
    <source>
        <dbReference type="EMBL" id="JAA92341.1"/>
    </source>
</evidence>
<dbReference type="InterPro" id="IPR041679">
    <property type="entry name" value="DNA2/NAM7-like_C"/>
</dbReference>
<sequence>MGLPQPKIGTVEDFQGQERAIILISTVRSSESIIQEDMKRYLGFLNCPKRLNVALTRAHISSIIYCNPHLLSTDPLWHRVITHAVANDKYMGCDLPSVYDNIIKF</sequence>
<dbReference type="InterPro" id="IPR027417">
    <property type="entry name" value="P-loop_NTPase"/>
</dbReference>
<protein>
    <submittedName>
        <fullName evidence="4">Armitage</fullName>
    </submittedName>
</protein>
<dbReference type="AlphaFoldDB" id="S4PIE2"/>
<evidence type="ECO:0000259" key="3">
    <source>
        <dbReference type="Pfam" id="PF13087"/>
    </source>
</evidence>
<dbReference type="EMBL" id="GAIX01000219">
    <property type="protein sequence ID" value="JAA92341.1"/>
    <property type="molecule type" value="Transcribed_RNA"/>
</dbReference>
<evidence type="ECO:0000256" key="2">
    <source>
        <dbReference type="ARBA" id="ARBA00022490"/>
    </source>
</evidence>
<reference evidence="4" key="2">
    <citation type="submission" date="2013-05" db="EMBL/GenBank/DDBJ databases">
        <authorList>
            <person name="Carter J.-M."/>
            <person name="Baker S.C."/>
            <person name="Pink R."/>
            <person name="Carter D.R.F."/>
            <person name="Collins A."/>
            <person name="Tomlin J."/>
            <person name="Gibbs M."/>
            <person name="Breuker C.J."/>
        </authorList>
    </citation>
    <scope>NUCLEOTIDE SEQUENCE</scope>
    <source>
        <tissue evidence="4">Ovary</tissue>
    </source>
</reference>
<dbReference type="GO" id="GO:0005737">
    <property type="term" value="C:cytoplasm"/>
    <property type="evidence" value="ECO:0007669"/>
    <property type="project" value="UniProtKB-SubCell"/>
</dbReference>
<keyword evidence="2" id="KW-0963">Cytoplasm</keyword>
<evidence type="ECO:0000256" key="1">
    <source>
        <dbReference type="ARBA" id="ARBA00004496"/>
    </source>
</evidence>
<name>S4PIE2_9NEOP</name>
<proteinExistence type="predicted"/>
<dbReference type="SUPFAM" id="SSF52540">
    <property type="entry name" value="P-loop containing nucleoside triphosphate hydrolases"/>
    <property type="match status" value="1"/>
</dbReference>
<dbReference type="CDD" id="cd18808">
    <property type="entry name" value="SF1_C_Upf1"/>
    <property type="match status" value="1"/>
</dbReference>
<reference evidence="4" key="1">
    <citation type="journal article" date="2013" name="BMC Genomics">
        <title>Unscrambling butterfly oogenesis.</title>
        <authorList>
            <person name="Carter J.M."/>
            <person name="Baker S.C."/>
            <person name="Pink R."/>
            <person name="Carter D.R."/>
            <person name="Collins A."/>
            <person name="Tomlin J."/>
            <person name="Gibbs M."/>
            <person name="Breuker C.J."/>
        </authorList>
    </citation>
    <scope>NUCLEOTIDE SEQUENCE</scope>
    <source>
        <tissue evidence="4">Ovary</tissue>
    </source>
</reference>
<dbReference type="InterPro" id="IPR047187">
    <property type="entry name" value="SF1_C_Upf1"/>
</dbReference>
<accession>S4PIE2</accession>
<feature type="domain" description="DNA2/NAM7 helicase-like C-terminal" evidence="3">
    <location>
        <begin position="7"/>
        <end position="67"/>
    </location>
</feature>
<comment type="subcellular location">
    <subcellularLocation>
        <location evidence="1">Cytoplasm</location>
    </subcellularLocation>
</comment>
<dbReference type="PANTHER" id="PTHR45418:SF1">
    <property type="entry name" value="CANCER_TESTIS ANTIGEN 55"/>
    <property type="match status" value="1"/>
</dbReference>
<dbReference type="Pfam" id="PF13087">
    <property type="entry name" value="AAA_12"/>
    <property type="match status" value="1"/>
</dbReference>